<protein>
    <recommendedName>
        <fullName evidence="5">PASTA domain-containing protein</fullName>
    </recommendedName>
</protein>
<feature type="transmembrane region" description="Helical" evidence="2">
    <location>
        <begin position="60"/>
        <end position="82"/>
    </location>
</feature>
<keyword evidence="2" id="KW-0812">Transmembrane</keyword>
<dbReference type="EMBL" id="CP082781">
    <property type="protein sequence ID" value="UGS27309.1"/>
    <property type="molecule type" value="Genomic_DNA"/>
</dbReference>
<keyword evidence="4" id="KW-1185">Reference proteome</keyword>
<dbReference type="Proteomes" id="UP001199642">
    <property type="component" value="Chromosome"/>
</dbReference>
<gene>
    <name evidence="3" type="ORF">K8F61_03625</name>
</gene>
<evidence type="ECO:0000256" key="1">
    <source>
        <dbReference type="SAM" id="MobiDB-lite"/>
    </source>
</evidence>
<feature type="region of interest" description="Disordered" evidence="1">
    <location>
        <begin position="1"/>
        <end position="25"/>
    </location>
</feature>
<keyword evidence="2" id="KW-0472">Membrane</keyword>
<name>A0ABY3RTD9_9MICO</name>
<organism evidence="3 4">
    <name type="scientific">Microbacterium resistens</name>
    <dbReference type="NCBI Taxonomy" id="156977"/>
    <lineage>
        <taxon>Bacteria</taxon>
        <taxon>Bacillati</taxon>
        <taxon>Actinomycetota</taxon>
        <taxon>Actinomycetes</taxon>
        <taxon>Micrococcales</taxon>
        <taxon>Microbacteriaceae</taxon>
        <taxon>Microbacterium</taxon>
    </lineage>
</organism>
<keyword evidence="2" id="KW-1133">Transmembrane helix</keyword>
<dbReference type="RefSeq" id="WP_231820712.1">
    <property type="nucleotide sequence ID" value="NZ_CP082781.1"/>
</dbReference>
<accession>A0ABY3RTD9</accession>
<reference evidence="3 4" key="1">
    <citation type="submission" date="2023-01" db="EMBL/GenBank/DDBJ databases">
        <title>Characterization of estradiol degrading bacteria Microbacterium sp. MZT7 and reveal degrading genes through genome analysis.</title>
        <authorList>
            <person name="Hao P."/>
            <person name="Gao Y."/>
        </authorList>
    </citation>
    <scope>NUCLEOTIDE SEQUENCE [LARGE SCALE GENOMIC DNA]</scope>
    <source>
        <strain evidence="3 4">MZT7</strain>
    </source>
</reference>
<evidence type="ECO:0000313" key="4">
    <source>
        <dbReference type="Proteomes" id="UP001199642"/>
    </source>
</evidence>
<sequence>MDDDELTRRLHAARPETPRRNAPPSVAAERVLRRIVADPTEHRGAARGRVPARGRVGGPVWFAAASVLILVAVAVLGGISLLRPPAAVAATPALLVAEPVPGTARENLMSISESVRAEGIGASDVVRFQTWALSFDPESGEPPSQIVPEEHLIRRSADGAVEIEVRAGTPTAADGTAVPDPTPAPGTVLWTDTRPAGEGAGFFGDVPGSAAEMAEFFRASGVLVGESSGEYFSAVRLLLSERTLDAEQQAALVEFLATLPDVAVDGSVTDRLGRRGVSVSTDSRAPREYRDTLVLSAAQGVLAYEATYIGSSRTDIPSPAVIEYVAWR</sequence>
<evidence type="ECO:0000313" key="3">
    <source>
        <dbReference type="EMBL" id="UGS27309.1"/>
    </source>
</evidence>
<evidence type="ECO:0008006" key="5">
    <source>
        <dbReference type="Google" id="ProtNLM"/>
    </source>
</evidence>
<evidence type="ECO:0000256" key="2">
    <source>
        <dbReference type="SAM" id="Phobius"/>
    </source>
</evidence>
<proteinExistence type="predicted"/>